<reference evidence="1 2" key="1">
    <citation type="submission" date="2024-08" db="EMBL/GenBank/DDBJ databases">
        <title>Insights into the chromosomal genome structure of Flemingia macrophylla.</title>
        <authorList>
            <person name="Ding Y."/>
            <person name="Zhao Y."/>
            <person name="Bi W."/>
            <person name="Wu M."/>
            <person name="Zhao G."/>
            <person name="Gong Y."/>
            <person name="Li W."/>
            <person name="Zhang P."/>
        </authorList>
    </citation>
    <scope>NUCLEOTIDE SEQUENCE [LARGE SCALE GENOMIC DNA]</scope>
    <source>
        <strain evidence="1">DYQJB</strain>
        <tissue evidence="1">Leaf</tissue>
    </source>
</reference>
<gene>
    <name evidence="1" type="ORF">Fmac_025352</name>
</gene>
<evidence type="ECO:0008006" key="3">
    <source>
        <dbReference type="Google" id="ProtNLM"/>
    </source>
</evidence>
<comment type="caution">
    <text evidence="1">The sequence shown here is derived from an EMBL/GenBank/DDBJ whole genome shotgun (WGS) entry which is preliminary data.</text>
</comment>
<dbReference type="Proteomes" id="UP001603857">
    <property type="component" value="Unassembled WGS sequence"/>
</dbReference>
<accession>A0ABD1LS07</accession>
<organism evidence="1 2">
    <name type="scientific">Flemingia macrophylla</name>
    <dbReference type="NCBI Taxonomy" id="520843"/>
    <lineage>
        <taxon>Eukaryota</taxon>
        <taxon>Viridiplantae</taxon>
        <taxon>Streptophyta</taxon>
        <taxon>Embryophyta</taxon>
        <taxon>Tracheophyta</taxon>
        <taxon>Spermatophyta</taxon>
        <taxon>Magnoliopsida</taxon>
        <taxon>eudicotyledons</taxon>
        <taxon>Gunneridae</taxon>
        <taxon>Pentapetalae</taxon>
        <taxon>rosids</taxon>
        <taxon>fabids</taxon>
        <taxon>Fabales</taxon>
        <taxon>Fabaceae</taxon>
        <taxon>Papilionoideae</taxon>
        <taxon>50 kb inversion clade</taxon>
        <taxon>NPAAA clade</taxon>
        <taxon>indigoferoid/millettioid clade</taxon>
        <taxon>Phaseoleae</taxon>
        <taxon>Flemingia</taxon>
    </lineage>
</organism>
<keyword evidence="2" id="KW-1185">Reference proteome</keyword>
<evidence type="ECO:0000313" key="1">
    <source>
        <dbReference type="EMBL" id="KAL2326294.1"/>
    </source>
</evidence>
<proteinExistence type="predicted"/>
<name>A0ABD1LS07_9FABA</name>
<evidence type="ECO:0000313" key="2">
    <source>
        <dbReference type="Proteomes" id="UP001603857"/>
    </source>
</evidence>
<dbReference type="EMBL" id="JBGMDY010000008">
    <property type="protein sequence ID" value="KAL2326294.1"/>
    <property type="molecule type" value="Genomic_DNA"/>
</dbReference>
<protein>
    <recommendedName>
        <fullName evidence="3">Aluminum-activated malate transporter</fullName>
    </recommendedName>
</protein>
<dbReference type="AlphaFoldDB" id="A0ABD1LS07"/>
<sequence length="102" mass="11433">MHGSIFHKVVSTRLWNQCSRIWQDFRPARRDIPWGLTHIVNLLLRMFLRRIYKIISKSSRVMVNEVCAMLFAATIAASDGGVQIVVAIVAAGAAQIVVTINI</sequence>